<dbReference type="AlphaFoldDB" id="A0A919W8E4"/>
<organism evidence="1 2">
    <name type="scientific">Paractinoplanes toevensis</name>
    <dbReference type="NCBI Taxonomy" id="571911"/>
    <lineage>
        <taxon>Bacteria</taxon>
        <taxon>Bacillati</taxon>
        <taxon>Actinomycetota</taxon>
        <taxon>Actinomycetes</taxon>
        <taxon>Micromonosporales</taxon>
        <taxon>Micromonosporaceae</taxon>
        <taxon>Paractinoplanes</taxon>
    </lineage>
</organism>
<accession>A0A919W8E4</accession>
<evidence type="ECO:0000313" key="1">
    <source>
        <dbReference type="EMBL" id="GIM93426.1"/>
    </source>
</evidence>
<dbReference type="EMBL" id="BOQN01000066">
    <property type="protein sequence ID" value="GIM93426.1"/>
    <property type="molecule type" value="Genomic_DNA"/>
</dbReference>
<proteinExistence type="predicted"/>
<gene>
    <name evidence="1" type="ORF">Ato02nite_052190</name>
</gene>
<protein>
    <submittedName>
        <fullName evidence="1">Uncharacterized protein</fullName>
    </submittedName>
</protein>
<dbReference type="Proteomes" id="UP000677082">
    <property type="component" value="Unassembled WGS sequence"/>
</dbReference>
<sequence length="74" mass="8126">MVACAYASSCNPVTSHALATSMIQRSRDEKGATTRSFVEARQGKARDNLHSRGSMIRQLAVHHAARVIGREKFV</sequence>
<evidence type="ECO:0000313" key="2">
    <source>
        <dbReference type="Proteomes" id="UP000677082"/>
    </source>
</evidence>
<reference evidence="1 2" key="1">
    <citation type="submission" date="2021-03" db="EMBL/GenBank/DDBJ databases">
        <title>Whole genome shotgun sequence of Actinoplanes toevensis NBRC 105298.</title>
        <authorList>
            <person name="Komaki H."/>
            <person name="Tamura T."/>
        </authorList>
    </citation>
    <scope>NUCLEOTIDE SEQUENCE [LARGE SCALE GENOMIC DNA]</scope>
    <source>
        <strain evidence="1 2">NBRC 105298</strain>
    </source>
</reference>
<name>A0A919W8E4_9ACTN</name>
<comment type="caution">
    <text evidence="1">The sequence shown here is derived from an EMBL/GenBank/DDBJ whole genome shotgun (WGS) entry which is preliminary data.</text>
</comment>
<keyword evidence="2" id="KW-1185">Reference proteome</keyword>